<dbReference type="RefSeq" id="WP_204544931.1">
    <property type="nucleotide sequence ID" value="NZ_JAFBFI010000016.1"/>
</dbReference>
<accession>A0ABS2QKZ7</accession>
<protein>
    <submittedName>
        <fullName evidence="2">RNase H-like HicB family nuclease</fullName>
    </submittedName>
</protein>
<name>A0ABS2QKZ7_9BACI</name>
<dbReference type="Gene3D" id="3.30.160.250">
    <property type="match status" value="1"/>
</dbReference>
<dbReference type="PANTHER" id="PTHR34504:SF4">
    <property type="entry name" value="ANTITOXIN HICB"/>
    <property type="match status" value="1"/>
</dbReference>
<keyword evidence="3" id="KW-1185">Reference proteome</keyword>
<organism evidence="2 3">
    <name type="scientific">Peribacillus deserti</name>
    <dbReference type="NCBI Taxonomy" id="673318"/>
    <lineage>
        <taxon>Bacteria</taxon>
        <taxon>Bacillati</taxon>
        <taxon>Bacillota</taxon>
        <taxon>Bacilli</taxon>
        <taxon>Bacillales</taxon>
        <taxon>Bacillaceae</taxon>
        <taxon>Peribacillus</taxon>
    </lineage>
</organism>
<comment type="caution">
    <text evidence="2">The sequence shown here is derived from an EMBL/GenBank/DDBJ whole genome shotgun (WGS) entry which is preliminary data.</text>
</comment>
<evidence type="ECO:0000313" key="2">
    <source>
        <dbReference type="EMBL" id="MBM7693849.1"/>
    </source>
</evidence>
<proteinExistence type="predicted"/>
<evidence type="ECO:0000259" key="1">
    <source>
        <dbReference type="Pfam" id="PF15919"/>
    </source>
</evidence>
<feature type="domain" description="HicB-like antitoxin of toxin-antitoxin system" evidence="1">
    <location>
        <begin position="8"/>
        <end position="88"/>
    </location>
</feature>
<evidence type="ECO:0000313" key="3">
    <source>
        <dbReference type="Proteomes" id="UP000823486"/>
    </source>
</evidence>
<dbReference type="SUPFAM" id="SSF143100">
    <property type="entry name" value="TTHA1013/TTHA0281-like"/>
    <property type="match status" value="1"/>
</dbReference>
<dbReference type="EMBL" id="JAFBFI010000016">
    <property type="protein sequence ID" value="MBM7693849.1"/>
    <property type="molecule type" value="Genomic_DNA"/>
</dbReference>
<dbReference type="InterPro" id="IPR051404">
    <property type="entry name" value="TA_system_antitoxin"/>
</dbReference>
<gene>
    <name evidence="2" type="ORF">JOC77_003293</name>
</gene>
<dbReference type="InterPro" id="IPR031807">
    <property type="entry name" value="HicB-like"/>
</dbReference>
<dbReference type="Pfam" id="PF15919">
    <property type="entry name" value="HicB_lk_antitox"/>
    <property type="match status" value="1"/>
</dbReference>
<dbReference type="InterPro" id="IPR035069">
    <property type="entry name" value="TTHA1013/TTHA0281-like"/>
</dbReference>
<sequence length="90" mass="10182">MPIYQFYALIEPRDDSFFVKFPDIESCFTEGTTLSEAVNLAEETLGVYLSFCEDERAEIPKASPLNQMEVIQGTSLVLVQVNTDHFKGRT</sequence>
<dbReference type="Proteomes" id="UP000823486">
    <property type="component" value="Unassembled WGS sequence"/>
</dbReference>
<reference evidence="2 3" key="1">
    <citation type="submission" date="2021-01" db="EMBL/GenBank/DDBJ databases">
        <title>Genomic Encyclopedia of Type Strains, Phase IV (KMG-IV): sequencing the most valuable type-strain genomes for metagenomic binning, comparative biology and taxonomic classification.</title>
        <authorList>
            <person name="Goeker M."/>
        </authorList>
    </citation>
    <scope>NUCLEOTIDE SEQUENCE [LARGE SCALE GENOMIC DNA]</scope>
    <source>
        <strain evidence="2 3">DSM 105482</strain>
    </source>
</reference>
<dbReference type="PANTHER" id="PTHR34504">
    <property type="entry name" value="ANTITOXIN HICB"/>
    <property type="match status" value="1"/>
</dbReference>